<reference evidence="8" key="1">
    <citation type="journal article" date="2017" name="Virus Res.">
        <title>Genomes of viral isolates derived from different mosquitos species.</title>
        <authorList>
            <person name="Sadeghi M."/>
            <person name="Popov V."/>
            <person name="Guzman H."/>
            <person name="Phan T.G."/>
            <person name="Vasilakis N."/>
            <person name="Tesh R."/>
            <person name="Delwart E."/>
        </authorList>
    </citation>
    <scope>NUCLEOTIDE SEQUENCE</scope>
    <source>
        <strain evidence="8">LO-041</strain>
    </source>
</reference>
<evidence type="ECO:0000256" key="6">
    <source>
        <dbReference type="ARBA" id="ARBA00022844"/>
    </source>
</evidence>
<protein>
    <recommendedName>
        <fullName evidence="3">Core protein VP7</fullName>
    </recommendedName>
</protein>
<proteinExistence type="inferred from homology"/>
<dbReference type="EMBL" id="MF094124">
    <property type="protein sequence ID" value="AVO64746.1"/>
    <property type="molecule type" value="Genomic_RNA"/>
</dbReference>
<dbReference type="GO" id="GO:0005198">
    <property type="term" value="F:structural molecule activity"/>
    <property type="evidence" value="ECO:0007669"/>
    <property type="project" value="InterPro"/>
</dbReference>
<keyword evidence="5" id="KW-1152">Outer capsid protein</keyword>
<dbReference type="SUPFAM" id="SSF49818">
    <property type="entry name" value="Viral protein domain"/>
    <property type="match status" value="1"/>
</dbReference>
<evidence type="ECO:0000256" key="1">
    <source>
        <dbReference type="ARBA" id="ARBA00004328"/>
    </source>
</evidence>
<evidence type="ECO:0000256" key="5">
    <source>
        <dbReference type="ARBA" id="ARBA00022770"/>
    </source>
</evidence>
<evidence type="ECO:0000256" key="2">
    <source>
        <dbReference type="ARBA" id="ARBA00009906"/>
    </source>
</evidence>
<evidence type="ECO:0000256" key="4">
    <source>
        <dbReference type="ARBA" id="ARBA00022561"/>
    </source>
</evidence>
<evidence type="ECO:0000256" key="7">
    <source>
        <dbReference type="ARBA" id="ARBA00023180"/>
    </source>
</evidence>
<sequence length="352" mass="38523">MDSTLARCFSILKACAATANPRSRPDPTLTDSLAVFINLYNGMSDRPVALRPTTQAQRDSMFYMCLDTVLAVLNVQPGPISGVYTQNLQTIAALASESVPYTIEAFAVITRIRSACDTWTPTRERTHPYVNTPLVCVGGVWFDPAPRQVLTTYTSMSSFEVSIVAGGQTNLADALLPHDPDTIAVYFVWQPYSVAQDRTGATHAMPAGMLVNVNNVAIPPGRVSVWSPGATVTLENPTQQRGLVRFEVIKFLVMGRGIDSFPNEAASIASTLQYRDETWHTLRTTILALKGYPTKLPPVHPPITREEMFTYLLVGALGDVYSALRPSAFLNDAMPLAPGLNARQHVRNLLRN</sequence>
<dbReference type="InterPro" id="IPR008935">
    <property type="entry name" value="Virus_capsid_a-hlx_vir"/>
</dbReference>
<dbReference type="Gene3D" id="1.10.170.10">
    <property type="entry name" value="Bluetongue Virus 10, subunit 1, domain 3"/>
    <property type="match status" value="1"/>
</dbReference>
<dbReference type="InterPro" id="IPR008980">
    <property type="entry name" value="Capsid_hemagglutn"/>
</dbReference>
<dbReference type="InterPro" id="IPR023178">
    <property type="entry name" value="Orbi_VP7_capsid_C"/>
</dbReference>
<keyword evidence="4" id="KW-0167">Capsid protein</keyword>
<keyword evidence="6" id="KW-0946">Virion</keyword>
<name>A0A2P1K563_9REOV</name>
<evidence type="ECO:0000256" key="3">
    <source>
        <dbReference type="ARBA" id="ARBA00021788"/>
    </source>
</evidence>
<keyword evidence="7" id="KW-0325">Glycoprotein</keyword>
<evidence type="ECO:0000313" key="8">
    <source>
        <dbReference type="EMBL" id="AVO64746.1"/>
    </source>
</evidence>
<dbReference type="SUPFAM" id="SSF48345">
    <property type="entry name" value="A virus capsid protein alpha-helical domain"/>
    <property type="match status" value="1"/>
</dbReference>
<organism evidence="8">
    <name type="scientific">Ninarumi virus</name>
    <dbReference type="NCBI Taxonomy" id="2108521"/>
    <lineage>
        <taxon>Viruses</taxon>
        <taxon>Riboviria</taxon>
        <taxon>Orthornavirae</taxon>
        <taxon>Duplornaviricota</taxon>
        <taxon>Resentoviricetes</taxon>
        <taxon>Reovirales</taxon>
    </lineage>
</organism>
<comment type="similarity">
    <text evidence="2">Belongs to the orbivirus VP7 family.</text>
</comment>
<dbReference type="GO" id="GO:0046789">
    <property type="term" value="F:host cell surface receptor binding"/>
    <property type="evidence" value="ECO:0007669"/>
    <property type="project" value="InterPro"/>
</dbReference>
<dbReference type="GO" id="GO:0039624">
    <property type="term" value="C:viral outer capsid"/>
    <property type="evidence" value="ECO:0007669"/>
    <property type="project" value="UniProtKB-KW"/>
</dbReference>
<comment type="subcellular location">
    <subcellularLocation>
        <location evidence="1">Virion</location>
    </subcellularLocation>
</comment>
<dbReference type="GO" id="GO:0019064">
    <property type="term" value="P:fusion of virus membrane with host plasma membrane"/>
    <property type="evidence" value="ECO:0007669"/>
    <property type="project" value="InterPro"/>
</dbReference>
<accession>A0A2P1K563</accession>
<dbReference type="Gene3D" id="2.60.120.170">
    <property type="match status" value="1"/>
</dbReference>
<dbReference type="GO" id="GO:0019031">
    <property type="term" value="C:viral envelope"/>
    <property type="evidence" value="ECO:0007669"/>
    <property type="project" value="InterPro"/>
</dbReference>
<dbReference type="PRINTS" id="PR00903">
    <property type="entry name" value="VP7CAPSID"/>
</dbReference>
<dbReference type="InterPro" id="IPR001803">
    <property type="entry name" value="Orbi_VP7_capsid"/>
</dbReference>
<dbReference type="Gene3D" id="1.10.250.10">
    <property type="entry name" value="Bluetongue Virus 10, subunit 1, domain 1"/>
    <property type="match status" value="1"/>
</dbReference>
<dbReference type="InterPro" id="IPR023176">
    <property type="entry name" value="Orbi_VP7_capsid_N"/>
</dbReference>
<dbReference type="Pfam" id="PF00897">
    <property type="entry name" value="Orbi_VP7"/>
    <property type="match status" value="1"/>
</dbReference>